<name>A0ABU4RVB2_9GAMM</name>
<keyword evidence="1" id="KW-0732">Signal</keyword>
<protein>
    <submittedName>
        <fullName evidence="2">Uncharacterized protein</fullName>
    </submittedName>
</protein>
<keyword evidence="3" id="KW-1185">Reference proteome</keyword>
<gene>
    <name evidence="2" type="ORF">SCD92_02495</name>
</gene>
<dbReference type="Proteomes" id="UP001273505">
    <property type="component" value="Unassembled WGS sequence"/>
</dbReference>
<accession>A0ABU4RVB2</accession>
<dbReference type="EMBL" id="JAXAFO010000003">
    <property type="protein sequence ID" value="MDX6848211.1"/>
    <property type="molecule type" value="Genomic_DNA"/>
</dbReference>
<sequence length="352" mass="38760">MNTLLGHASGYLKSLLAIILLCSLAGAAQVSADTFAPESGWWWNPNESGRGYSIEIQDNTVFLAAYTYESEQTAGVNKATWFVASGTLTGTNEFSGQLLEVENGQCFGCDYQAPTNDVAHDISIVFTSRTEANISVDGENIAIERFYFAPSFLSHEEKLMGQWALVSDEPRNVEGSSDGPLGEVLVLDELIEDEDGYVVAGCRALEVGQTFCTQTDKADRLVLAGYSTEIQQYFMLVSQTSQFDRGYWMTLDSDIGQGWVDQFESGGEFNTSFEWGEAVRFQAFRSASKSIVAWPTKPSVASKVTDVALAASTQEHKPVDRGLLSELDKQQIKSDLVQRLSRVRQRLVQNAQ</sequence>
<evidence type="ECO:0000313" key="2">
    <source>
        <dbReference type="EMBL" id="MDX6848211.1"/>
    </source>
</evidence>
<organism evidence="2 3">
    <name type="scientific">Gilvimarinus gilvus</name>
    <dbReference type="NCBI Taxonomy" id="3058038"/>
    <lineage>
        <taxon>Bacteria</taxon>
        <taxon>Pseudomonadati</taxon>
        <taxon>Pseudomonadota</taxon>
        <taxon>Gammaproteobacteria</taxon>
        <taxon>Cellvibrionales</taxon>
        <taxon>Cellvibrionaceae</taxon>
        <taxon>Gilvimarinus</taxon>
    </lineage>
</organism>
<dbReference type="RefSeq" id="WP_302723046.1">
    <property type="nucleotide sequence ID" value="NZ_JAULRU010000577.1"/>
</dbReference>
<evidence type="ECO:0000313" key="3">
    <source>
        <dbReference type="Proteomes" id="UP001273505"/>
    </source>
</evidence>
<proteinExistence type="predicted"/>
<feature type="signal peptide" evidence="1">
    <location>
        <begin position="1"/>
        <end position="32"/>
    </location>
</feature>
<comment type="caution">
    <text evidence="2">The sequence shown here is derived from an EMBL/GenBank/DDBJ whole genome shotgun (WGS) entry which is preliminary data.</text>
</comment>
<reference evidence="2 3" key="1">
    <citation type="submission" date="2023-11" db="EMBL/GenBank/DDBJ databases">
        <title>Gilvimarinus fulvus sp. nov., isolated from the surface of Kelp.</title>
        <authorList>
            <person name="Sun Y.Y."/>
            <person name="Gong Y."/>
            <person name="Du Z.J."/>
        </authorList>
    </citation>
    <scope>NUCLEOTIDE SEQUENCE [LARGE SCALE GENOMIC DNA]</scope>
    <source>
        <strain evidence="2 3">SDUM040013</strain>
    </source>
</reference>
<feature type="chain" id="PRO_5047219744" evidence="1">
    <location>
        <begin position="33"/>
        <end position="352"/>
    </location>
</feature>
<evidence type="ECO:0000256" key="1">
    <source>
        <dbReference type="SAM" id="SignalP"/>
    </source>
</evidence>